<proteinExistence type="predicted"/>
<keyword evidence="2" id="KW-1185">Reference proteome</keyword>
<evidence type="ECO:0000313" key="1">
    <source>
        <dbReference type="EMBL" id="MFF0495762.1"/>
    </source>
</evidence>
<organism evidence="1 2">
    <name type="scientific">Nocardia aobensis</name>
    <dbReference type="NCBI Taxonomy" id="257277"/>
    <lineage>
        <taxon>Bacteria</taxon>
        <taxon>Bacillati</taxon>
        <taxon>Actinomycetota</taxon>
        <taxon>Actinomycetes</taxon>
        <taxon>Mycobacteriales</taxon>
        <taxon>Nocardiaceae</taxon>
        <taxon>Nocardia</taxon>
    </lineage>
</organism>
<accession>A0ABW6NX47</accession>
<keyword evidence="1" id="KW-0808">Transferase</keyword>
<dbReference type="Gene3D" id="3.40.50.150">
    <property type="entry name" value="Vaccinia Virus protein VP39"/>
    <property type="match status" value="1"/>
</dbReference>
<dbReference type="GO" id="GO:0008168">
    <property type="term" value="F:methyltransferase activity"/>
    <property type="evidence" value="ECO:0007669"/>
    <property type="project" value="UniProtKB-KW"/>
</dbReference>
<sequence length="270" mass="29171">MRSTGAGGRRPLLLDLFCCAGGAAVGYHRAGFDVVGVDLVAQPNYPFEFHQGDALEFLAAHGHEFAAVHASPPCQASCTLTAGTNQGREYPQLIPQTRAALAALNVPTVIENVQGAKLRRDITLCGEMFGLGVIRHRYFELGGWSTPQPEHIPHRGRVAGYRHGRKYDGPYVAVYGQGGGKGSVAQWQAAMGIDWTTDRTELAEAIPPAYTEHLGRCLLADLTSRWTCSETICGAPGCDTPVVRAATGRPRRFCSGACRVRAHRSLARFR</sequence>
<reference evidence="1 2" key="1">
    <citation type="submission" date="2024-10" db="EMBL/GenBank/DDBJ databases">
        <title>The Natural Products Discovery Center: Release of the First 8490 Sequenced Strains for Exploring Actinobacteria Biosynthetic Diversity.</title>
        <authorList>
            <person name="Kalkreuter E."/>
            <person name="Kautsar S.A."/>
            <person name="Yang D."/>
            <person name="Bader C.D."/>
            <person name="Teijaro C.N."/>
            <person name="Fluegel L."/>
            <person name="Davis C.M."/>
            <person name="Simpson J.R."/>
            <person name="Lauterbach L."/>
            <person name="Steele A.D."/>
            <person name="Gui C."/>
            <person name="Meng S."/>
            <person name="Li G."/>
            <person name="Viehrig K."/>
            <person name="Ye F."/>
            <person name="Su P."/>
            <person name="Kiefer A.F."/>
            <person name="Nichols A."/>
            <person name="Cepeda A.J."/>
            <person name="Yan W."/>
            <person name="Fan B."/>
            <person name="Jiang Y."/>
            <person name="Adhikari A."/>
            <person name="Zheng C.-J."/>
            <person name="Schuster L."/>
            <person name="Cowan T.M."/>
            <person name="Smanski M.J."/>
            <person name="Chevrette M.G."/>
            <person name="De Carvalho L.P.S."/>
            <person name="Shen B."/>
        </authorList>
    </citation>
    <scope>NUCLEOTIDE SEQUENCE [LARGE SCALE GENOMIC DNA]</scope>
    <source>
        <strain evidence="1 2">NPDC004119</strain>
    </source>
</reference>
<name>A0ABW6NX47_9NOCA</name>
<protein>
    <submittedName>
        <fullName evidence="1">DNA methylase</fullName>
    </submittedName>
</protein>
<keyword evidence="1" id="KW-0489">Methyltransferase</keyword>
<dbReference type="EMBL" id="JBIAMT010000001">
    <property type="protein sequence ID" value="MFF0495762.1"/>
    <property type="molecule type" value="Genomic_DNA"/>
</dbReference>
<comment type="caution">
    <text evidence="1">The sequence shown here is derived from an EMBL/GenBank/DDBJ whole genome shotgun (WGS) entry which is preliminary data.</text>
</comment>
<dbReference type="SUPFAM" id="SSF53335">
    <property type="entry name" value="S-adenosyl-L-methionine-dependent methyltransferases"/>
    <property type="match status" value="1"/>
</dbReference>
<dbReference type="RefSeq" id="WP_387390137.1">
    <property type="nucleotide sequence ID" value="NZ_JBIAMT010000001.1"/>
</dbReference>
<dbReference type="GO" id="GO:0032259">
    <property type="term" value="P:methylation"/>
    <property type="evidence" value="ECO:0007669"/>
    <property type="project" value="UniProtKB-KW"/>
</dbReference>
<dbReference type="InterPro" id="IPR029063">
    <property type="entry name" value="SAM-dependent_MTases_sf"/>
</dbReference>
<gene>
    <name evidence="1" type="ORF">ACFYU5_05105</name>
</gene>
<evidence type="ECO:0000313" key="2">
    <source>
        <dbReference type="Proteomes" id="UP001601442"/>
    </source>
</evidence>
<dbReference type="Proteomes" id="UP001601442">
    <property type="component" value="Unassembled WGS sequence"/>
</dbReference>